<name>A0A1C4UZW4_MICEC</name>
<sequence>MQRRRYPRALALVALATAVATATTSAAPTTATAEAPSPTETRLSATLDAILADARLDGAQAGVVVADATTGDTIYQRNGDRRLIPASNTKLLTSAAAMELLGPGHRFTTDVLRSGAKRGSVLTGDLHLRGGGDPTMLAADYDALAARVAAAGIRVVTGDLVADDTRYDATRLGPDWTWDDEPYYYAAQISALTVAPDTDYDAGTVIVSAAPGADAGQRPKISLTPSTGYLRIDNRATTVATGATSISIEREHGTNTVVVTGQIALAAAPSSDWVTVWEPTGYAADVFRTALRKHGVRVLGQTVLGRATPTGATGVARHDSMPLAELLVPFMKLSNNGHAEVLTKEIGRVLNGSGTWSAGLTAISEYVADAGMDTGALRQRDGSGLSRRNLIPPDEFVDLLVAVRAEPWFDAWYAALPVAGNAERFVGGTLRSRMAGTPAANNVRAKTGSLTGVSGLSGYVTDADGRRLVFSVVLNNYLASSVKTLEDQIAIALASYTAKGGATARTAPPAAPEIPRTPEGIECSWLKPITC</sequence>
<comment type="similarity">
    <text evidence="1">Belongs to the peptidase S13 family.</text>
</comment>
<evidence type="ECO:0000256" key="2">
    <source>
        <dbReference type="ARBA" id="ARBA00022801"/>
    </source>
</evidence>
<dbReference type="Proteomes" id="UP000198253">
    <property type="component" value="Chromosome I"/>
</dbReference>
<evidence type="ECO:0000256" key="3">
    <source>
        <dbReference type="SAM" id="SignalP"/>
    </source>
</evidence>
<dbReference type="InParanoid" id="A0A1C4UZW4"/>
<dbReference type="AlphaFoldDB" id="A0A1C4UZW4"/>
<dbReference type="Gene3D" id="3.40.710.10">
    <property type="entry name" value="DD-peptidase/beta-lactamase superfamily"/>
    <property type="match status" value="1"/>
</dbReference>
<keyword evidence="4" id="KW-0645">Protease</keyword>
<keyword evidence="4" id="KW-0121">Carboxypeptidase</keyword>
<dbReference type="InterPro" id="IPR000667">
    <property type="entry name" value="Peptidase_S13"/>
</dbReference>
<organism evidence="4 5">
    <name type="scientific">Micromonospora echinospora</name>
    <name type="common">Micromonospora purpurea</name>
    <dbReference type="NCBI Taxonomy" id="1877"/>
    <lineage>
        <taxon>Bacteria</taxon>
        <taxon>Bacillati</taxon>
        <taxon>Actinomycetota</taxon>
        <taxon>Actinomycetes</taxon>
        <taxon>Micromonosporales</taxon>
        <taxon>Micromonosporaceae</taxon>
        <taxon>Micromonospora</taxon>
    </lineage>
</organism>
<feature type="signal peptide" evidence="3">
    <location>
        <begin position="1"/>
        <end position="26"/>
    </location>
</feature>
<dbReference type="EMBL" id="LT607413">
    <property type="protein sequence ID" value="SCE77252.1"/>
    <property type="molecule type" value="Genomic_DNA"/>
</dbReference>
<dbReference type="Pfam" id="PF02113">
    <property type="entry name" value="Peptidase_S13"/>
    <property type="match status" value="1"/>
</dbReference>
<keyword evidence="3" id="KW-0732">Signal</keyword>
<evidence type="ECO:0000313" key="5">
    <source>
        <dbReference type="Proteomes" id="UP000198253"/>
    </source>
</evidence>
<dbReference type="InterPro" id="IPR012338">
    <property type="entry name" value="Beta-lactam/transpept-like"/>
</dbReference>
<gene>
    <name evidence="4" type="ORF">GA0070618_0813</name>
</gene>
<evidence type="ECO:0000313" key="4">
    <source>
        <dbReference type="EMBL" id="SCE77252.1"/>
    </source>
</evidence>
<proteinExistence type="inferred from homology"/>
<dbReference type="OrthoDB" id="9802627at2"/>
<protein>
    <submittedName>
        <fullName evidence="4">D-alanyl-D-alanine carboxypeptidase / D-alanyl-D-alanine-endopeptidase (Penicillin-binding protein 4)</fullName>
    </submittedName>
</protein>
<dbReference type="NCBIfam" id="TIGR00666">
    <property type="entry name" value="PBP4"/>
    <property type="match status" value="1"/>
</dbReference>
<accession>A0A1C4UZW4</accession>
<dbReference type="PANTHER" id="PTHR30023:SF0">
    <property type="entry name" value="PENICILLIN-SENSITIVE CARBOXYPEPTIDASE A"/>
    <property type="match status" value="1"/>
</dbReference>
<keyword evidence="5" id="KW-1185">Reference proteome</keyword>
<dbReference type="PANTHER" id="PTHR30023">
    <property type="entry name" value="D-ALANYL-D-ALANINE CARBOXYPEPTIDASE"/>
    <property type="match status" value="1"/>
</dbReference>
<dbReference type="GO" id="GO:0000270">
    <property type="term" value="P:peptidoglycan metabolic process"/>
    <property type="evidence" value="ECO:0007669"/>
    <property type="project" value="TreeGrafter"/>
</dbReference>
<evidence type="ECO:0000256" key="1">
    <source>
        <dbReference type="ARBA" id="ARBA00006096"/>
    </source>
</evidence>
<dbReference type="SUPFAM" id="SSF56601">
    <property type="entry name" value="beta-lactamase/transpeptidase-like"/>
    <property type="match status" value="1"/>
</dbReference>
<dbReference type="PRINTS" id="PR00922">
    <property type="entry name" value="DADACBPTASE3"/>
</dbReference>
<dbReference type="RefSeq" id="WP_088980423.1">
    <property type="nucleotide sequence ID" value="NZ_LT607413.1"/>
</dbReference>
<keyword evidence="2" id="KW-0378">Hydrolase</keyword>
<dbReference type="Gene3D" id="3.50.80.20">
    <property type="entry name" value="D-Ala-D-Ala carboxypeptidase C, peptidase S13"/>
    <property type="match status" value="1"/>
</dbReference>
<dbReference type="GO" id="GO:0006508">
    <property type="term" value="P:proteolysis"/>
    <property type="evidence" value="ECO:0007669"/>
    <property type="project" value="InterPro"/>
</dbReference>
<feature type="chain" id="PRO_5039060449" evidence="3">
    <location>
        <begin position="27"/>
        <end position="531"/>
    </location>
</feature>
<dbReference type="GO" id="GO:0004185">
    <property type="term" value="F:serine-type carboxypeptidase activity"/>
    <property type="evidence" value="ECO:0007669"/>
    <property type="project" value="InterPro"/>
</dbReference>
<reference evidence="5" key="1">
    <citation type="submission" date="2016-06" db="EMBL/GenBank/DDBJ databases">
        <authorList>
            <person name="Varghese N."/>
            <person name="Submissions Spin"/>
        </authorList>
    </citation>
    <scope>NUCLEOTIDE SEQUENCE [LARGE SCALE GENOMIC DNA]</scope>
    <source>
        <strain evidence="5">DSM 43816</strain>
    </source>
</reference>